<comment type="similarity">
    <text evidence="5">Belongs to the metallo-dependent hydrolases superfamily. Phosphotriesterase family.</text>
</comment>
<feature type="modified residue" description="N6-carboxylysine" evidence="3 5">
    <location>
        <position position="135"/>
    </location>
</feature>
<reference evidence="6 8" key="1">
    <citation type="submission" date="2015-09" db="EMBL/GenBank/DDBJ databases">
        <authorList>
            <consortium name="Pathogen Informatics"/>
        </authorList>
    </citation>
    <scope>NUCLEOTIDE SEQUENCE [LARGE SCALE GENOMIC DNA]</scope>
    <source>
        <strain evidence="6 8">2789STDY5608850</strain>
    </source>
</reference>
<dbReference type="RefSeq" id="WP_055659665.1">
    <property type="nucleotide sequence ID" value="NZ_CABIXC010000020.1"/>
</dbReference>
<organism evidence="6 8">
    <name type="scientific">Hungatella hathewayi</name>
    <dbReference type="NCBI Taxonomy" id="154046"/>
    <lineage>
        <taxon>Bacteria</taxon>
        <taxon>Bacillati</taxon>
        <taxon>Bacillota</taxon>
        <taxon>Clostridia</taxon>
        <taxon>Lachnospirales</taxon>
        <taxon>Lachnospiraceae</taxon>
        <taxon>Hungatella</taxon>
    </lineage>
</organism>
<dbReference type="GO" id="GO:0016787">
    <property type="term" value="F:hydrolase activity"/>
    <property type="evidence" value="ECO:0007669"/>
    <property type="project" value="UniProtKB-KW"/>
</dbReference>
<dbReference type="PANTHER" id="PTHR10819">
    <property type="entry name" value="PHOSPHOTRIESTERASE-RELATED"/>
    <property type="match status" value="1"/>
</dbReference>
<dbReference type="AlphaFoldDB" id="A0A174L9S1"/>
<reference evidence="7 9" key="2">
    <citation type="submission" date="2018-08" db="EMBL/GenBank/DDBJ databases">
        <title>A genome reference for cultivated species of the human gut microbiota.</title>
        <authorList>
            <person name="Zou Y."/>
            <person name="Xue W."/>
            <person name="Luo G."/>
        </authorList>
    </citation>
    <scope>NUCLEOTIDE SEQUENCE [LARGE SCALE GENOMIC DNA]</scope>
    <source>
        <strain evidence="7 9">TF05-11AC</strain>
    </source>
</reference>
<feature type="binding site" description="via carbamate group" evidence="4">
    <location>
        <position position="135"/>
    </location>
    <ligand>
        <name>Zn(2+)</name>
        <dbReference type="ChEBI" id="CHEBI:29105"/>
        <label>2</label>
    </ligand>
</feature>
<evidence type="ECO:0000313" key="7">
    <source>
        <dbReference type="EMBL" id="RGM00064.1"/>
    </source>
</evidence>
<gene>
    <name evidence="6" type="primary">php_3</name>
    <name evidence="7" type="ORF">DXC39_21335</name>
    <name evidence="6" type="ORF">ERS852407_05256</name>
</gene>
<feature type="binding site" evidence="4">
    <location>
        <position position="23"/>
    </location>
    <ligand>
        <name>Zn(2+)</name>
        <dbReference type="ChEBI" id="CHEBI:29105"/>
        <label>1</label>
    </ligand>
</feature>
<feature type="binding site" evidence="4">
    <location>
        <position position="253"/>
    </location>
    <ligand>
        <name>Zn(2+)</name>
        <dbReference type="ChEBI" id="CHEBI:29105"/>
        <label>1</label>
    </ligand>
</feature>
<dbReference type="Proteomes" id="UP000095651">
    <property type="component" value="Unassembled WGS sequence"/>
</dbReference>
<dbReference type="EMBL" id="QSSQ01000027">
    <property type="protein sequence ID" value="RGM00064.1"/>
    <property type="molecule type" value="Genomic_DNA"/>
</dbReference>
<feature type="binding site" evidence="4">
    <location>
        <position position="168"/>
    </location>
    <ligand>
        <name>Zn(2+)</name>
        <dbReference type="ChEBI" id="CHEBI:29105"/>
        <label>2</label>
    </ligand>
</feature>
<dbReference type="InterPro" id="IPR001559">
    <property type="entry name" value="Phosphotriesterase"/>
</dbReference>
<evidence type="ECO:0000256" key="1">
    <source>
        <dbReference type="ARBA" id="ARBA00022723"/>
    </source>
</evidence>
<evidence type="ECO:0000313" key="9">
    <source>
        <dbReference type="Proteomes" id="UP000261257"/>
    </source>
</evidence>
<keyword evidence="1 4" id="KW-0479">Metal-binding</keyword>
<dbReference type="Gene3D" id="3.20.20.140">
    <property type="entry name" value="Metal-dependent hydrolases"/>
    <property type="match status" value="1"/>
</dbReference>
<accession>A0A174L9S1</accession>
<dbReference type="PIRSF" id="PIRSF016839">
    <property type="entry name" value="PhP"/>
    <property type="match status" value="1"/>
</dbReference>
<dbReference type="EMBL" id="CYZE01000020">
    <property type="protein sequence ID" value="CUP19257.1"/>
    <property type="molecule type" value="Genomic_DNA"/>
</dbReference>
<evidence type="ECO:0000313" key="6">
    <source>
        <dbReference type="EMBL" id="CUP19257.1"/>
    </source>
</evidence>
<feature type="binding site" evidence="4">
    <location>
        <position position="25"/>
    </location>
    <ligand>
        <name>Zn(2+)</name>
        <dbReference type="ChEBI" id="CHEBI:29105"/>
        <label>1</label>
    </ligand>
</feature>
<name>A0A174L9S1_9FIRM</name>
<dbReference type="SUPFAM" id="SSF51556">
    <property type="entry name" value="Metallo-dependent hydrolases"/>
    <property type="match status" value="1"/>
</dbReference>
<dbReference type="CDD" id="cd00530">
    <property type="entry name" value="PTE"/>
    <property type="match status" value="1"/>
</dbReference>
<evidence type="ECO:0000256" key="3">
    <source>
        <dbReference type="PIRSR" id="PIRSR601559-50"/>
    </source>
</evidence>
<evidence type="ECO:0000313" key="8">
    <source>
        <dbReference type="Proteomes" id="UP000095651"/>
    </source>
</evidence>
<dbReference type="Proteomes" id="UP000261257">
    <property type="component" value="Unassembled WGS sequence"/>
</dbReference>
<protein>
    <submittedName>
        <fullName evidence="6">Aryldialkylphosphatase</fullName>
    </submittedName>
    <submittedName>
        <fullName evidence="7">Phosphotriesterase-related protein</fullName>
    </submittedName>
</protein>
<evidence type="ECO:0000256" key="4">
    <source>
        <dbReference type="PIRSR" id="PIRSR601559-51"/>
    </source>
</evidence>
<proteinExistence type="inferred from homology"/>
<feature type="binding site" evidence="4">
    <location>
        <position position="196"/>
    </location>
    <ligand>
        <name>Zn(2+)</name>
        <dbReference type="ChEBI" id="CHEBI:29105"/>
        <label>2</label>
    </ligand>
</feature>
<keyword evidence="2" id="KW-0378">Hydrolase</keyword>
<evidence type="ECO:0000256" key="5">
    <source>
        <dbReference type="PROSITE-ProRule" id="PRU00679"/>
    </source>
</evidence>
<dbReference type="InterPro" id="IPR032466">
    <property type="entry name" value="Metal_Hydrolase"/>
</dbReference>
<dbReference type="Pfam" id="PF02126">
    <property type="entry name" value="PTE"/>
    <property type="match status" value="1"/>
</dbReference>
<dbReference type="PROSITE" id="PS51347">
    <property type="entry name" value="PHOSPHOTRIESTERASE_2"/>
    <property type="match status" value="1"/>
</dbReference>
<sequence length="305" mass="34056">MERFARTVLGDIKGEEMGFTYPHEHLHAVPPPCQKDRDLELSSYENSMQELLNFKEVGGCTLVEASTLDYGRDLNILKRMAQETGVHIIATTGFNKHIYYPSWVAEKSMEEIADMLAKDVMEGGDGSDARAGFIKIGTYYNMIHPLERKTTIAAATAQKACKAPIWGHTEAGTMGMEVLDILENEGVDLTTVALGHLDRNPDEYYLLKLADRGIYIQFDGPGKVKYHPDSTRVALIRSLIGHGYGRQLLISGDMGRASYLEAYGGGPGFRFIKTKFIARLLDEGISQQDIDTIFIENPKRWLAVF</sequence>
<dbReference type="PANTHER" id="PTHR10819:SF3">
    <property type="entry name" value="PHOSPHOTRIESTERASE-RELATED PROTEIN"/>
    <property type="match status" value="1"/>
</dbReference>
<comment type="cofactor">
    <cofactor evidence="4">
        <name>a divalent metal cation</name>
        <dbReference type="ChEBI" id="CHEBI:60240"/>
    </cofactor>
    <text evidence="4">Binds 2 divalent metal cations per subunit.</text>
</comment>
<dbReference type="GO" id="GO:0008270">
    <property type="term" value="F:zinc ion binding"/>
    <property type="evidence" value="ECO:0007669"/>
    <property type="project" value="InterPro"/>
</dbReference>
<evidence type="ECO:0000256" key="2">
    <source>
        <dbReference type="ARBA" id="ARBA00022801"/>
    </source>
</evidence>
<feature type="binding site" description="via carbamate group" evidence="4">
    <location>
        <position position="135"/>
    </location>
    <ligand>
        <name>Zn(2+)</name>
        <dbReference type="ChEBI" id="CHEBI:29105"/>
        <label>1</label>
    </ligand>
</feature>